<evidence type="ECO:0000259" key="3">
    <source>
        <dbReference type="Pfam" id="PF12849"/>
    </source>
</evidence>
<evidence type="ECO:0000256" key="2">
    <source>
        <dbReference type="SAM" id="SignalP"/>
    </source>
</evidence>
<sequence>MRNWKAYLLATAAIGTCGLAAPAEAQLVYAGGASFPAPVYRYLFDCHSVQVDGNPNGPTWPYPAIGTTPAGTFQPAYPISPSCPSASGDSSGLFMQILYVPVGSGGGKRALIAHDGSSNSTGFGNAPAVALPYVSGWIPGWTDKYGYPSVQFVGSDDVWNSTDAANYVASGNQAKYGNIIQMPALAGAVVIAFNGNDGNGTPLNIQNAAPTGATADKATFGYPGNYSGLNLTRKALCGIFTGHITAWNDPELKKSNNNVALGNGAIKVIHRADGSGTNFLFTNALYRQCQGVTGPNNTTDALSASPTTRSWEFRFSDRTNAACPDALYRASNLTNWPDNTNDTCSPAQPLNNNPGGGTFVAASTNGGVKSAIESTNGAIGYSTTDFAQPVLSVGMKVANVQSQYDVDNATGAFQWPSPTRIKNSMAAVSPILPDANAIANPLNWSSQSQVPNPATPNSYPIAGFTWLDFYQCYSQTRDSGLGLGTFQNMMNYLTFHYYDSTAAAILNSQGFASIPNAWRDPIIPLITGGPSVMGNAGDPGNTFCASKQGA</sequence>
<dbReference type="PANTHER" id="PTHR42996:SF1">
    <property type="entry name" value="PHOSPHATE-BINDING PROTEIN PSTS"/>
    <property type="match status" value="1"/>
</dbReference>
<reference evidence="4 5" key="1">
    <citation type="submission" date="2016-02" db="EMBL/GenBank/DDBJ databases">
        <title>Draft genome sequence of the strain BR 10247T Bradyrhizobium neotropicale isolated from nodules of Centrolobium paraense.</title>
        <authorList>
            <person name="Simoes-Araujo J.L."/>
            <person name="Barauna A.C."/>
            <person name="Silva K."/>
            <person name="Zilli J.E."/>
        </authorList>
    </citation>
    <scope>NUCLEOTIDE SEQUENCE [LARGE SCALE GENOMIC DNA]</scope>
    <source>
        <strain evidence="4 5">BR 10247</strain>
    </source>
</reference>
<comment type="caution">
    <text evidence="4">The sequence shown here is derived from an EMBL/GenBank/DDBJ whole genome shotgun (WGS) entry which is preliminary data.</text>
</comment>
<organism evidence="4 5">
    <name type="scientific">Bradyrhizobium neotropicale</name>
    <dbReference type="NCBI Taxonomy" id="1497615"/>
    <lineage>
        <taxon>Bacteria</taxon>
        <taxon>Pseudomonadati</taxon>
        <taxon>Pseudomonadota</taxon>
        <taxon>Alphaproteobacteria</taxon>
        <taxon>Hyphomicrobiales</taxon>
        <taxon>Nitrobacteraceae</taxon>
        <taxon>Bradyrhizobium</taxon>
    </lineage>
</organism>
<keyword evidence="2" id="KW-0732">Signal</keyword>
<dbReference type="RefSeq" id="WP_063681807.1">
    <property type="nucleotide sequence ID" value="NZ_LSEF01000113.1"/>
</dbReference>
<dbReference type="AlphaFoldDB" id="A0A176YLI9"/>
<comment type="similarity">
    <text evidence="1">Belongs to the PstS family.</text>
</comment>
<dbReference type="SUPFAM" id="SSF53850">
    <property type="entry name" value="Periplasmic binding protein-like II"/>
    <property type="match status" value="1"/>
</dbReference>
<evidence type="ECO:0000313" key="4">
    <source>
        <dbReference type="EMBL" id="OAF07454.1"/>
    </source>
</evidence>
<dbReference type="InterPro" id="IPR024370">
    <property type="entry name" value="PBP_domain"/>
</dbReference>
<dbReference type="EMBL" id="LSEF01000113">
    <property type="protein sequence ID" value="OAF07454.1"/>
    <property type="molecule type" value="Genomic_DNA"/>
</dbReference>
<name>A0A176YLI9_9BRAD</name>
<gene>
    <name evidence="4" type="ORF">AXW67_29985</name>
</gene>
<accession>A0A176YLI9</accession>
<proteinExistence type="inferred from homology"/>
<evidence type="ECO:0000256" key="1">
    <source>
        <dbReference type="ARBA" id="ARBA00008725"/>
    </source>
</evidence>
<evidence type="ECO:0000313" key="5">
    <source>
        <dbReference type="Proteomes" id="UP000077173"/>
    </source>
</evidence>
<dbReference type="GeneID" id="32582729"/>
<dbReference type="InterPro" id="IPR050962">
    <property type="entry name" value="Phosphate-bind_PstS"/>
</dbReference>
<dbReference type="Proteomes" id="UP000077173">
    <property type="component" value="Unassembled WGS sequence"/>
</dbReference>
<feature type="domain" description="PBP" evidence="3">
    <location>
        <begin position="98"/>
        <end position="480"/>
    </location>
</feature>
<dbReference type="Pfam" id="PF12849">
    <property type="entry name" value="PBP_like_2"/>
    <property type="match status" value="1"/>
</dbReference>
<dbReference type="Gene3D" id="3.40.190.10">
    <property type="entry name" value="Periplasmic binding protein-like II"/>
    <property type="match status" value="2"/>
</dbReference>
<feature type="signal peptide" evidence="2">
    <location>
        <begin position="1"/>
        <end position="25"/>
    </location>
</feature>
<keyword evidence="5" id="KW-1185">Reference proteome</keyword>
<protein>
    <recommendedName>
        <fullName evidence="3">PBP domain-containing protein</fullName>
    </recommendedName>
</protein>
<feature type="chain" id="PRO_5008054755" description="PBP domain-containing protein" evidence="2">
    <location>
        <begin position="26"/>
        <end position="550"/>
    </location>
</feature>
<dbReference type="PANTHER" id="PTHR42996">
    <property type="entry name" value="PHOSPHATE-BINDING PROTEIN PSTS"/>
    <property type="match status" value="1"/>
</dbReference>